<keyword evidence="3" id="KW-0804">Transcription</keyword>
<dbReference type="AlphaFoldDB" id="A0A1W1Y747"/>
<evidence type="ECO:0000313" key="6">
    <source>
        <dbReference type="EMBL" id="SMC31944.1"/>
    </source>
</evidence>
<dbReference type="RefSeq" id="WP_084573599.1">
    <property type="nucleotide sequence ID" value="NZ_CP155572.1"/>
</dbReference>
<dbReference type="PROSITE" id="PS00041">
    <property type="entry name" value="HTH_ARAC_FAMILY_1"/>
    <property type="match status" value="1"/>
</dbReference>
<dbReference type="InterPro" id="IPR018062">
    <property type="entry name" value="HTH_AraC-typ_CS"/>
</dbReference>
<sequence length="423" mass="48556">MMEGSLINIQYLQDILDNFCKATGLHVEMVNNKGEPFGLVDIAERCEFCEYIRSQPNGLKKCQASYIQASSEATKWEEPYFFRCRAGLVIWVVPIIINGASLGSIICGQVLLWKPDHFFYHELRKLNPEVEDFEELERMVKQLTIVTPDRFQAAADVLFMIVNQLMKHDLHILEKIGENKMKQQIHEALEERKKQKATTVRADIDYGIYFKRERSFLRFIRLGDKPQAEKSLQSLLPLLFIKTIGDQVTIKRRIIELASITSRAAVEGGAEAERVTTLLQQFYQRVDNSQQMEEFFFHLQQLVAAFLNHGQSLVDKKYNGLVSDAKKIIMESYSQNIKIEDVAAHLFISPSHLSRLFRQELGCTVNDYITRVRVEHAVELMKNPGLSVAQVSQSVGFQSQSYFAKVFSKYIGVAPLIYRNSLS</sequence>
<keyword evidence="4" id="KW-1133">Transmembrane helix</keyword>
<proteinExistence type="predicted"/>
<dbReference type="InterPro" id="IPR018060">
    <property type="entry name" value="HTH_AraC"/>
</dbReference>
<dbReference type="Pfam" id="PF10114">
    <property type="entry name" value="PocR"/>
    <property type="match status" value="1"/>
</dbReference>
<dbReference type="GO" id="GO:0003700">
    <property type="term" value="F:DNA-binding transcription factor activity"/>
    <property type="evidence" value="ECO:0007669"/>
    <property type="project" value="InterPro"/>
</dbReference>
<dbReference type="Proteomes" id="UP000192738">
    <property type="component" value="Unassembled WGS sequence"/>
</dbReference>
<dbReference type="Gene3D" id="1.10.10.60">
    <property type="entry name" value="Homeodomain-like"/>
    <property type="match status" value="2"/>
</dbReference>
<dbReference type="SUPFAM" id="SSF46689">
    <property type="entry name" value="Homeodomain-like"/>
    <property type="match status" value="2"/>
</dbReference>
<keyword evidence="4" id="KW-0812">Transmembrane</keyword>
<evidence type="ECO:0000259" key="5">
    <source>
        <dbReference type="PROSITE" id="PS01124"/>
    </source>
</evidence>
<keyword evidence="1" id="KW-0805">Transcription regulation</keyword>
<gene>
    <name evidence="6" type="ORF">SAMN04488500_10162</name>
</gene>
<accession>A0A1W1Y747</accession>
<organism evidence="6 7">
    <name type="scientific">Sporomusa malonica</name>
    <dbReference type="NCBI Taxonomy" id="112901"/>
    <lineage>
        <taxon>Bacteria</taxon>
        <taxon>Bacillati</taxon>
        <taxon>Bacillota</taxon>
        <taxon>Negativicutes</taxon>
        <taxon>Selenomonadales</taxon>
        <taxon>Sporomusaceae</taxon>
        <taxon>Sporomusa</taxon>
    </lineage>
</organism>
<dbReference type="PANTHER" id="PTHR43280:SF10">
    <property type="entry name" value="REGULATORY PROTEIN POCR"/>
    <property type="match status" value="1"/>
</dbReference>
<protein>
    <submittedName>
        <fullName evidence="6">Ligand-binding sensor domain-containing protein</fullName>
    </submittedName>
</protein>
<evidence type="ECO:0000256" key="2">
    <source>
        <dbReference type="ARBA" id="ARBA00023125"/>
    </source>
</evidence>
<dbReference type="OrthoDB" id="1410840at2"/>
<dbReference type="PROSITE" id="PS01124">
    <property type="entry name" value="HTH_ARAC_FAMILY_2"/>
    <property type="match status" value="1"/>
</dbReference>
<dbReference type="SMART" id="SM00342">
    <property type="entry name" value="HTH_ARAC"/>
    <property type="match status" value="1"/>
</dbReference>
<dbReference type="STRING" id="112901.SAMN04488500_10162"/>
<dbReference type="PANTHER" id="PTHR43280">
    <property type="entry name" value="ARAC-FAMILY TRANSCRIPTIONAL REGULATOR"/>
    <property type="match status" value="1"/>
</dbReference>
<dbReference type="Pfam" id="PF12833">
    <property type="entry name" value="HTH_18"/>
    <property type="match status" value="1"/>
</dbReference>
<keyword evidence="2" id="KW-0238">DNA-binding</keyword>
<evidence type="ECO:0000256" key="4">
    <source>
        <dbReference type="SAM" id="Phobius"/>
    </source>
</evidence>
<name>A0A1W1Y747_9FIRM</name>
<keyword evidence="4" id="KW-0472">Membrane</keyword>
<dbReference type="InterPro" id="IPR018771">
    <property type="entry name" value="PocR_dom"/>
</dbReference>
<dbReference type="InterPro" id="IPR020449">
    <property type="entry name" value="Tscrpt_reg_AraC-type_HTH"/>
</dbReference>
<dbReference type="PRINTS" id="PR00032">
    <property type="entry name" value="HTHARAC"/>
</dbReference>
<evidence type="ECO:0000256" key="3">
    <source>
        <dbReference type="ARBA" id="ARBA00023163"/>
    </source>
</evidence>
<keyword evidence="7" id="KW-1185">Reference proteome</keyword>
<dbReference type="GO" id="GO:0043565">
    <property type="term" value="F:sequence-specific DNA binding"/>
    <property type="evidence" value="ECO:0007669"/>
    <property type="project" value="InterPro"/>
</dbReference>
<dbReference type="EMBL" id="FWXI01000001">
    <property type="protein sequence ID" value="SMC31944.1"/>
    <property type="molecule type" value="Genomic_DNA"/>
</dbReference>
<feature type="transmembrane region" description="Helical" evidence="4">
    <location>
        <begin position="88"/>
        <end position="113"/>
    </location>
</feature>
<evidence type="ECO:0000256" key="1">
    <source>
        <dbReference type="ARBA" id="ARBA00023015"/>
    </source>
</evidence>
<dbReference type="InterPro" id="IPR009057">
    <property type="entry name" value="Homeodomain-like_sf"/>
</dbReference>
<feature type="domain" description="HTH araC/xylS-type" evidence="5">
    <location>
        <begin position="323"/>
        <end position="421"/>
    </location>
</feature>
<reference evidence="6 7" key="1">
    <citation type="submission" date="2017-04" db="EMBL/GenBank/DDBJ databases">
        <authorList>
            <person name="Afonso C.L."/>
            <person name="Miller P.J."/>
            <person name="Scott M.A."/>
            <person name="Spackman E."/>
            <person name="Goraichik I."/>
            <person name="Dimitrov K.M."/>
            <person name="Suarez D.L."/>
            <person name="Swayne D.E."/>
        </authorList>
    </citation>
    <scope>NUCLEOTIDE SEQUENCE [LARGE SCALE GENOMIC DNA]</scope>
    <source>
        <strain evidence="6 7">DSM 5090</strain>
    </source>
</reference>
<evidence type="ECO:0000313" key="7">
    <source>
        <dbReference type="Proteomes" id="UP000192738"/>
    </source>
</evidence>